<reference evidence="4" key="1">
    <citation type="submission" date="2016-12" db="EMBL/GenBank/DDBJ databases">
        <authorList>
            <person name="Varghese N."/>
            <person name="Submissions S."/>
        </authorList>
    </citation>
    <scope>NUCLEOTIDE SEQUENCE [LARGE SCALE GENOMIC DNA]</scope>
    <source>
        <strain evidence="4">DSM 45599</strain>
    </source>
</reference>
<feature type="transmembrane region" description="Helical" evidence="2">
    <location>
        <begin position="131"/>
        <end position="153"/>
    </location>
</feature>
<evidence type="ECO:0000256" key="2">
    <source>
        <dbReference type="SAM" id="Phobius"/>
    </source>
</evidence>
<evidence type="ECO:0000256" key="1">
    <source>
        <dbReference type="SAM" id="MobiDB-lite"/>
    </source>
</evidence>
<evidence type="ECO:0000313" key="4">
    <source>
        <dbReference type="Proteomes" id="UP000185124"/>
    </source>
</evidence>
<feature type="transmembrane region" description="Helical" evidence="2">
    <location>
        <begin position="72"/>
        <end position="92"/>
    </location>
</feature>
<dbReference type="STRING" id="709881.SAMN04489832_0746"/>
<keyword evidence="2" id="KW-0812">Transmembrane</keyword>
<feature type="transmembrane region" description="Helical" evidence="2">
    <location>
        <begin position="99"/>
        <end position="119"/>
    </location>
</feature>
<dbReference type="AlphaFoldDB" id="A0A1N5UBS4"/>
<organism evidence="3 4">
    <name type="scientific">Micromonospora cremea</name>
    <dbReference type="NCBI Taxonomy" id="709881"/>
    <lineage>
        <taxon>Bacteria</taxon>
        <taxon>Bacillati</taxon>
        <taxon>Actinomycetota</taxon>
        <taxon>Actinomycetes</taxon>
        <taxon>Micromonosporales</taxon>
        <taxon>Micromonosporaceae</taxon>
        <taxon>Micromonospora</taxon>
    </lineage>
</organism>
<feature type="region of interest" description="Disordered" evidence="1">
    <location>
        <begin position="1"/>
        <end position="21"/>
    </location>
</feature>
<name>A0A1N5UBS4_9ACTN</name>
<keyword evidence="2" id="KW-1133">Transmembrane helix</keyword>
<gene>
    <name evidence="3" type="ORF">SAMN04489832_0746</name>
</gene>
<protein>
    <submittedName>
        <fullName evidence="3">Uncharacterized protein</fullName>
    </submittedName>
</protein>
<dbReference type="Proteomes" id="UP000185124">
    <property type="component" value="Unassembled WGS sequence"/>
</dbReference>
<feature type="transmembrane region" description="Helical" evidence="2">
    <location>
        <begin position="29"/>
        <end position="52"/>
    </location>
</feature>
<proteinExistence type="predicted"/>
<dbReference type="EMBL" id="FSQT01000001">
    <property type="protein sequence ID" value="SIM57735.1"/>
    <property type="molecule type" value="Genomic_DNA"/>
</dbReference>
<keyword evidence="2" id="KW-0472">Membrane</keyword>
<sequence length="170" mass="18393">MSSYVGWPVKGDTSDAEPGQRKEQQPVTIIIRIALAILFVDNFVVGAWNAIWPASFYTNFPTVDLTPPFSEHYARDFGTASLAIALLLGIAAVKPKSHFVIPAAGAYSVFAVPHFFYHLTNMETATVGEAILLTTANAAVALVGLVIILLTVLRDRRAVRRGFPSARAAH</sequence>
<keyword evidence="4" id="KW-1185">Reference proteome</keyword>
<accession>A0A1N5UBS4</accession>
<evidence type="ECO:0000313" key="3">
    <source>
        <dbReference type="EMBL" id="SIM57735.1"/>
    </source>
</evidence>